<keyword evidence="3" id="KW-1185">Reference proteome</keyword>
<dbReference type="GeneID" id="106753484"/>
<feature type="compositionally biased region" description="Low complexity" evidence="1">
    <location>
        <begin position="77"/>
        <end position="92"/>
    </location>
</feature>
<dbReference type="AlphaFoldDB" id="A0A1S3TAJ7"/>
<protein>
    <submittedName>
        <fullName evidence="4">Uncharacterized protein LOC106753484</fullName>
    </submittedName>
</protein>
<dbReference type="SUPFAM" id="SSF56672">
    <property type="entry name" value="DNA/RNA polymerases"/>
    <property type="match status" value="1"/>
</dbReference>
<evidence type="ECO:0000313" key="3">
    <source>
        <dbReference type="Proteomes" id="UP000087766"/>
    </source>
</evidence>
<feature type="domain" description="Reverse transcriptase Ty1/copia-type" evidence="2">
    <location>
        <begin position="169"/>
        <end position="263"/>
    </location>
</feature>
<dbReference type="Pfam" id="PF07727">
    <property type="entry name" value="RVT_2"/>
    <property type="match status" value="1"/>
</dbReference>
<dbReference type="OrthoDB" id="7473114at2759"/>
<dbReference type="STRING" id="3916.A0A1S3TAJ7"/>
<proteinExistence type="predicted"/>
<dbReference type="KEGG" id="vra:106753484"/>
<evidence type="ECO:0000313" key="4">
    <source>
        <dbReference type="RefSeq" id="XP_014490788.1"/>
    </source>
</evidence>
<accession>A0A1S3TAJ7</accession>
<sequence>MSANVTFFEQTPFFSPSVQDVHILQQVIPLPVVESNISNVPVNSSHAQSPPEPSSPHIDISRHSTPVGSPLPENGGSPSSASSPSLPLATPSCEGESGWPIALRKGTRSTRNPHPIYNFLSYHRLSPSFYSLLSSVSFVVIPKNVKEALDLPGWRQVMIAELQALDHSSTWELVPLPPGKKVVGCRWVYAVKVGPNGDIDRLKARMVAKGYTQVYGLDYCDTFSPVAKMTTIRLFFAMAAIRHWPLHQLDIKNAFLHGDLEEEALGQGLLYEKKGSLQVSGYCDADWAAEAEYRAMTSLTCELIWVKKFLQELKFYDI</sequence>
<organism evidence="3 4">
    <name type="scientific">Vigna radiata var. radiata</name>
    <name type="common">Mung bean</name>
    <name type="synonym">Phaseolus aureus</name>
    <dbReference type="NCBI Taxonomy" id="3916"/>
    <lineage>
        <taxon>Eukaryota</taxon>
        <taxon>Viridiplantae</taxon>
        <taxon>Streptophyta</taxon>
        <taxon>Embryophyta</taxon>
        <taxon>Tracheophyta</taxon>
        <taxon>Spermatophyta</taxon>
        <taxon>Magnoliopsida</taxon>
        <taxon>eudicotyledons</taxon>
        <taxon>Gunneridae</taxon>
        <taxon>Pentapetalae</taxon>
        <taxon>rosids</taxon>
        <taxon>fabids</taxon>
        <taxon>Fabales</taxon>
        <taxon>Fabaceae</taxon>
        <taxon>Papilionoideae</taxon>
        <taxon>50 kb inversion clade</taxon>
        <taxon>NPAAA clade</taxon>
        <taxon>indigoferoid/millettioid clade</taxon>
        <taxon>Phaseoleae</taxon>
        <taxon>Vigna</taxon>
    </lineage>
</organism>
<dbReference type="PANTHER" id="PTHR11439:SF470">
    <property type="entry name" value="CYSTEINE-RICH RLK (RECEPTOR-LIKE PROTEIN KINASE) 8"/>
    <property type="match status" value="1"/>
</dbReference>
<dbReference type="RefSeq" id="XP_014490788.1">
    <property type="nucleotide sequence ID" value="XM_014635302.1"/>
</dbReference>
<dbReference type="InterPro" id="IPR013103">
    <property type="entry name" value="RVT_2"/>
</dbReference>
<name>A0A1S3TAJ7_VIGRR</name>
<reference evidence="4" key="1">
    <citation type="submission" date="2025-08" db="UniProtKB">
        <authorList>
            <consortium name="RefSeq"/>
        </authorList>
    </citation>
    <scope>IDENTIFICATION</scope>
    <source>
        <tissue evidence="4">Leaf</tissue>
    </source>
</reference>
<dbReference type="PANTHER" id="PTHR11439">
    <property type="entry name" value="GAG-POL-RELATED RETROTRANSPOSON"/>
    <property type="match status" value="1"/>
</dbReference>
<evidence type="ECO:0000256" key="1">
    <source>
        <dbReference type="SAM" id="MobiDB-lite"/>
    </source>
</evidence>
<evidence type="ECO:0000259" key="2">
    <source>
        <dbReference type="Pfam" id="PF07727"/>
    </source>
</evidence>
<feature type="region of interest" description="Disordered" evidence="1">
    <location>
        <begin position="41"/>
        <end position="95"/>
    </location>
</feature>
<dbReference type="InterPro" id="IPR043502">
    <property type="entry name" value="DNA/RNA_pol_sf"/>
</dbReference>
<gene>
    <name evidence="4" type="primary">LOC106753484</name>
</gene>
<dbReference type="Proteomes" id="UP000087766">
    <property type="component" value="Unplaced"/>
</dbReference>